<keyword evidence="2" id="KW-1185">Reference proteome</keyword>
<dbReference type="Proteomes" id="UP000192247">
    <property type="component" value="Unassembled WGS sequence"/>
</dbReference>
<evidence type="ECO:0000313" key="2">
    <source>
        <dbReference type="Proteomes" id="UP000192247"/>
    </source>
</evidence>
<reference evidence="1 2" key="1">
    <citation type="journal article" date="2017" name="Gigascience">
        <title>Draft genome of the honey bee ectoparasitic mite, Tropilaelaps mercedesae, is shaped by the parasitic life history.</title>
        <authorList>
            <person name="Dong X."/>
            <person name="Armstrong S.D."/>
            <person name="Xia D."/>
            <person name="Makepeace B.L."/>
            <person name="Darby A.C."/>
            <person name="Kadowaki T."/>
        </authorList>
    </citation>
    <scope>NUCLEOTIDE SEQUENCE [LARGE SCALE GENOMIC DNA]</scope>
    <source>
        <strain evidence="1">Wuxi-XJTLU</strain>
    </source>
</reference>
<dbReference type="InParanoid" id="A0A1V9Y368"/>
<evidence type="ECO:0000313" key="1">
    <source>
        <dbReference type="EMBL" id="OQR80145.1"/>
    </source>
</evidence>
<organism evidence="1 2">
    <name type="scientific">Tropilaelaps mercedesae</name>
    <dbReference type="NCBI Taxonomy" id="418985"/>
    <lineage>
        <taxon>Eukaryota</taxon>
        <taxon>Metazoa</taxon>
        <taxon>Ecdysozoa</taxon>
        <taxon>Arthropoda</taxon>
        <taxon>Chelicerata</taxon>
        <taxon>Arachnida</taxon>
        <taxon>Acari</taxon>
        <taxon>Parasitiformes</taxon>
        <taxon>Mesostigmata</taxon>
        <taxon>Gamasina</taxon>
        <taxon>Dermanyssoidea</taxon>
        <taxon>Laelapidae</taxon>
        <taxon>Tropilaelaps</taxon>
    </lineage>
</organism>
<dbReference type="AlphaFoldDB" id="A0A1V9Y368"/>
<comment type="caution">
    <text evidence="1">The sequence shown here is derived from an EMBL/GenBank/DDBJ whole genome shotgun (WGS) entry which is preliminary data.</text>
</comment>
<sequence length="1158" mass="131072">MEVEELLSEKLCKASSLERSSVMEELGFNMKQAPLQIWKFFHKHRERFKAGELDTACCTSITDSLRIALEQLDADFAAKKQDITKNEIKSMLESMIFFVTEFMGSVCLNTGPNRVYNILSHLYTSSPRTVLHVELVSDLQNCIVDYHVAVPQNSELIGSDREVKFWQEGITYALEVSSFDPRSRQVITLCRSIADSFFGGGKLASVNKKLNDMTGHVDESNSNPAYLFDLGAVKLVKKFTDERGALMGYSFLWALLDAFLLRIADEKHYLSALMLLVHFLQAVGAPIKCMPTASILEYPQSQLDETERLFHVVKLLEIYIASGLYHPSVLVTKKKRFRGNLVFNDLFMFVLKHPGKGSNDWYRALHQLTTVASTVVAPKLKILLQNAWFDCVPDDAVAQNEFLVFLVDMYDKLHRSADFYTRILGAVNDYLESDVPEPSLSKPLLLRMRISFAALDSDDVIKIWSDYVRYIFQALQKWKESSATINRGPQIFVLKVFFEFMQHCPLIPFMEVHPEQQIKTDDAIEDTLKLIILLRSLMDEMPEETKDVLPHYIKLTQQFTKCRFVRGHYLDKNIDLSIDDAAHFQEDLVALVQTLKENEILRLDSLCASVKLTDDSKSRANRCLEKICANFGDLDWQLLLCRHPQVIECASERKVQLFVTLLYQYVKERNVCSYVKTQLFRSDSRQVLAFVKLIATDLAKAVAQEYPQLVDTLDIDNLETAVCWNKMLVLLMKSQPVANLSEIVAQSKYSFNFVPVFCLPPAFRVKLFGLTMIVTLCHSAISEGFFADACFFLEDLSCALKFKGICSDSDLALICQLATLCLERVLALYSSLCIHQPLVKRVLDLIHFVHFTAAKRIDSVEAVQTVFKQFKLDNDAQFYSALLLVETFNQVRYKIITSEDLAGLREFCKKRINKGLAKCAFKLQNMIFIASKYAEVFGVANALEVQSVKLAFQSAGETLLALKSDGAAMRLWALALREGKKELYEAIPTRAAVFCAVLVGGENEQVLIKTMNTKLANELWPVVSSVMDNFCEISLFVESVATDAVDVTFASIPFHLRTLEGIVTGDDVYNRCLAFLPVMLKYCDEQITLAIIKKVSSLVANRGGLRLLSLRIDLCSLILDAASRRRPSIEALTLLYSTISRLPVEQLIDAPSESTYYG</sequence>
<name>A0A1V9Y368_9ACAR</name>
<protein>
    <submittedName>
        <fullName evidence="1">Uncharacterized protein</fullName>
    </submittedName>
</protein>
<proteinExistence type="predicted"/>
<gene>
    <name evidence="1" type="ORF">BIW11_02441</name>
</gene>
<accession>A0A1V9Y368</accession>
<dbReference type="EMBL" id="MNPL01000296">
    <property type="protein sequence ID" value="OQR80145.1"/>
    <property type="molecule type" value="Genomic_DNA"/>
</dbReference>
<dbReference type="OrthoDB" id="6509633at2759"/>